<dbReference type="Proteomes" id="UP000078240">
    <property type="component" value="Unassembled WGS sequence"/>
</dbReference>
<evidence type="ECO:0000313" key="1">
    <source>
        <dbReference type="EMBL" id="OAQ80194.1"/>
    </source>
</evidence>
<evidence type="ECO:0000313" key="2">
    <source>
        <dbReference type="Proteomes" id="UP000078240"/>
    </source>
</evidence>
<dbReference type="EMBL" id="LSBH01000004">
    <property type="protein sequence ID" value="OAQ80194.1"/>
    <property type="molecule type" value="Genomic_DNA"/>
</dbReference>
<gene>
    <name evidence="1" type="ORF">VFPBJ_05779</name>
</gene>
<dbReference type="AlphaFoldDB" id="A0A179GQN6"/>
<reference evidence="1 2" key="1">
    <citation type="submission" date="2016-01" db="EMBL/GenBank/DDBJ databases">
        <title>Biosynthesis of antibiotic leucinostatins and their inhibition on Phytophthora in bio-control Purpureocillium lilacinum.</title>
        <authorList>
            <person name="Wang G."/>
            <person name="Liu Z."/>
            <person name="Lin R."/>
            <person name="Li E."/>
            <person name="Mao Z."/>
            <person name="Ling J."/>
            <person name="Yin W."/>
            <person name="Xie B."/>
        </authorList>
    </citation>
    <scope>NUCLEOTIDE SEQUENCE [LARGE SCALE GENOMIC DNA]</scope>
    <source>
        <strain evidence="1">PLBJ-1</strain>
    </source>
</reference>
<comment type="caution">
    <text evidence="1">The sequence shown here is derived from an EMBL/GenBank/DDBJ whole genome shotgun (WGS) entry which is preliminary data.</text>
</comment>
<sequence length="155" mass="16694">MGVVRCGPAEGEGVNDGKACPCLTNTQTSACESEWRRGGGRFGRGQSGRKRAVPNIVVSRRYLTSLTSTYRKDRKMVGLPSCCWVVASRWGLAWGEDQDAAAARSMFPVPRVHWSQGSYVASLLLLQGLSGTLTSSHPQCRGRQATDVCTSSARA</sequence>
<name>A0A179GQN6_PURLI</name>
<proteinExistence type="predicted"/>
<accession>A0A179GQN6</accession>
<organism evidence="1 2">
    <name type="scientific">Purpureocillium lilacinum</name>
    <name type="common">Paecilomyces lilacinus</name>
    <dbReference type="NCBI Taxonomy" id="33203"/>
    <lineage>
        <taxon>Eukaryota</taxon>
        <taxon>Fungi</taxon>
        <taxon>Dikarya</taxon>
        <taxon>Ascomycota</taxon>
        <taxon>Pezizomycotina</taxon>
        <taxon>Sordariomycetes</taxon>
        <taxon>Hypocreomycetidae</taxon>
        <taxon>Hypocreales</taxon>
        <taxon>Ophiocordycipitaceae</taxon>
        <taxon>Purpureocillium</taxon>
    </lineage>
</organism>
<protein>
    <submittedName>
        <fullName evidence="1">Uncharacterized protein</fullName>
    </submittedName>
</protein>